<reference evidence="1 2" key="1">
    <citation type="submission" date="2019-07" db="EMBL/GenBank/DDBJ databases">
        <title>De Novo Assembly of kiwifruit Actinidia rufa.</title>
        <authorList>
            <person name="Sugita-Konishi S."/>
            <person name="Sato K."/>
            <person name="Mori E."/>
            <person name="Abe Y."/>
            <person name="Kisaki G."/>
            <person name="Hamano K."/>
            <person name="Suezawa K."/>
            <person name="Otani M."/>
            <person name="Fukuda T."/>
            <person name="Manabe T."/>
            <person name="Gomi K."/>
            <person name="Tabuchi M."/>
            <person name="Akimitsu K."/>
            <person name="Kataoka I."/>
        </authorList>
    </citation>
    <scope>NUCLEOTIDE SEQUENCE [LARGE SCALE GENOMIC DNA]</scope>
    <source>
        <strain evidence="2">cv. Fuchu</strain>
    </source>
</reference>
<gene>
    <name evidence="1" type="ORF">Acr_20g0010900</name>
</gene>
<dbReference type="Proteomes" id="UP000585474">
    <property type="component" value="Unassembled WGS sequence"/>
</dbReference>
<evidence type="ECO:0000313" key="1">
    <source>
        <dbReference type="EMBL" id="GFZ09282.1"/>
    </source>
</evidence>
<dbReference type="AlphaFoldDB" id="A0A7J0GEY0"/>
<protein>
    <submittedName>
        <fullName evidence="1">Uncharacterized protein</fullName>
    </submittedName>
</protein>
<dbReference type="EMBL" id="BJWL01000020">
    <property type="protein sequence ID" value="GFZ09282.1"/>
    <property type="molecule type" value="Genomic_DNA"/>
</dbReference>
<organism evidence="1 2">
    <name type="scientific">Actinidia rufa</name>
    <dbReference type="NCBI Taxonomy" id="165716"/>
    <lineage>
        <taxon>Eukaryota</taxon>
        <taxon>Viridiplantae</taxon>
        <taxon>Streptophyta</taxon>
        <taxon>Embryophyta</taxon>
        <taxon>Tracheophyta</taxon>
        <taxon>Spermatophyta</taxon>
        <taxon>Magnoliopsida</taxon>
        <taxon>eudicotyledons</taxon>
        <taxon>Gunneridae</taxon>
        <taxon>Pentapetalae</taxon>
        <taxon>asterids</taxon>
        <taxon>Ericales</taxon>
        <taxon>Actinidiaceae</taxon>
        <taxon>Actinidia</taxon>
    </lineage>
</organism>
<evidence type="ECO:0000313" key="2">
    <source>
        <dbReference type="Proteomes" id="UP000585474"/>
    </source>
</evidence>
<keyword evidence="2" id="KW-1185">Reference proteome</keyword>
<comment type="caution">
    <text evidence="1">The sequence shown here is derived from an EMBL/GenBank/DDBJ whole genome shotgun (WGS) entry which is preliminary data.</text>
</comment>
<accession>A0A7J0GEY0</accession>
<proteinExistence type="predicted"/>
<sequence length="79" mass="8855">MMRMIFVLSKAFKDGVPELIIRIAVYNDDALMVGSSCLVSLRRRASCKIGKGIKWRNLRQQLYGVGVVGVALGDVERVW</sequence>
<name>A0A7J0GEY0_9ERIC</name>